<reference evidence="1 2" key="1">
    <citation type="submission" date="2018-05" db="EMBL/GenBank/DDBJ databases">
        <authorList>
            <person name="Goeker M."/>
            <person name="Huntemann M."/>
            <person name="Clum A."/>
            <person name="Pillay M."/>
            <person name="Palaniappan K."/>
            <person name="Varghese N."/>
            <person name="Mikhailova N."/>
            <person name="Stamatis D."/>
            <person name="Reddy T."/>
            <person name="Daum C."/>
            <person name="Shapiro N."/>
            <person name="Ivanova N."/>
            <person name="Kyrpides N."/>
            <person name="Woyke T."/>
        </authorList>
    </citation>
    <scope>NUCLEOTIDE SEQUENCE [LARGE SCALE GENOMIC DNA]</scope>
    <source>
        <strain evidence="1 2">DSM 26524</strain>
    </source>
</reference>
<protein>
    <recommendedName>
        <fullName evidence="3">DUF4303 domain-containing protein</fullName>
    </recommendedName>
</protein>
<dbReference type="Proteomes" id="UP000245412">
    <property type="component" value="Unassembled WGS sequence"/>
</dbReference>
<comment type="caution">
    <text evidence="1">The sequence shown here is derived from an EMBL/GenBank/DDBJ whole genome shotgun (WGS) entry which is preliminary data.</text>
</comment>
<gene>
    <name evidence="1" type="ORF">C7383_11885</name>
</gene>
<dbReference type="EMBL" id="QGGY01000018">
    <property type="protein sequence ID" value="PWJ72474.1"/>
    <property type="molecule type" value="Genomic_DNA"/>
</dbReference>
<keyword evidence="2" id="KW-1185">Reference proteome</keyword>
<evidence type="ECO:0000313" key="1">
    <source>
        <dbReference type="EMBL" id="PWJ72474.1"/>
    </source>
</evidence>
<accession>A0AB73SYL5</accession>
<evidence type="ECO:0000313" key="2">
    <source>
        <dbReference type="Proteomes" id="UP000245412"/>
    </source>
</evidence>
<evidence type="ECO:0008006" key="3">
    <source>
        <dbReference type="Google" id="ProtNLM"/>
    </source>
</evidence>
<proteinExistence type="predicted"/>
<dbReference type="AlphaFoldDB" id="A0AB73SYL5"/>
<name>A0AB73SYL5_9FIRM</name>
<sequence>MCRIEEGCEKYLLGYLNSCVADVILDALNPTMHFQPGDISRLPWRVKADRKKEISMYVQQNIDESHKDWDSFETSWDFPHHPLLRKISTIAEAFDQWQAECDNRFNQLKVNEEELNRIFIDIYGLQDELTPEVEDKAVTVRKADLDRDIRSFISYAVGCMFGRYSLDMDGLAYAGGEWDAGKYASFAADKDNIIPICDDEYFEDDIVGLFVEFVKTVYGADTLDENLKFIADALGGKGQPKDVIRNYFLSDFYADHCKIYQKRPIYWLFDSGKKNGFKALIYMHRYQQDTIARIRTD</sequence>
<organism evidence="1 2">
    <name type="scientific">Murimonas intestini</name>
    <dbReference type="NCBI Taxonomy" id="1337051"/>
    <lineage>
        <taxon>Bacteria</taxon>
        <taxon>Bacillati</taxon>
        <taxon>Bacillota</taxon>
        <taxon>Clostridia</taxon>
        <taxon>Lachnospirales</taxon>
        <taxon>Lachnospiraceae</taxon>
        <taxon>Murimonas</taxon>
    </lineage>
</organism>